<protein>
    <submittedName>
        <fullName evidence="1">Uncharacterized protein</fullName>
    </submittedName>
</protein>
<dbReference type="Proteomes" id="UP000054018">
    <property type="component" value="Unassembled WGS sequence"/>
</dbReference>
<sequence>MALRRSHMNRIAAAATTTAWQATEYFRHATTPTACTQDRHLDLGYQKIGVKLFRTRYWDVECGYWTKTSGSGCNLGEGVFSGNGYAYHFPMKGLSPSLDRWCCFVRSPTPGAPVPLA</sequence>
<proteinExistence type="predicted"/>
<evidence type="ECO:0000313" key="2">
    <source>
        <dbReference type="Proteomes" id="UP000054018"/>
    </source>
</evidence>
<dbReference type="EMBL" id="KN833888">
    <property type="protein sequence ID" value="KIK15495.1"/>
    <property type="molecule type" value="Genomic_DNA"/>
</dbReference>
<accession>A0A0C9XT75</accession>
<organism evidence="1 2">
    <name type="scientific">Pisolithus microcarpus 441</name>
    <dbReference type="NCBI Taxonomy" id="765257"/>
    <lineage>
        <taxon>Eukaryota</taxon>
        <taxon>Fungi</taxon>
        <taxon>Dikarya</taxon>
        <taxon>Basidiomycota</taxon>
        <taxon>Agaricomycotina</taxon>
        <taxon>Agaricomycetes</taxon>
        <taxon>Agaricomycetidae</taxon>
        <taxon>Boletales</taxon>
        <taxon>Sclerodermatineae</taxon>
        <taxon>Pisolithaceae</taxon>
        <taxon>Pisolithus</taxon>
    </lineage>
</organism>
<gene>
    <name evidence="1" type="ORF">PISMIDRAFT_321131</name>
</gene>
<reference evidence="1 2" key="1">
    <citation type="submission" date="2014-04" db="EMBL/GenBank/DDBJ databases">
        <authorList>
            <consortium name="DOE Joint Genome Institute"/>
            <person name="Kuo A."/>
            <person name="Kohler A."/>
            <person name="Costa M.D."/>
            <person name="Nagy L.G."/>
            <person name="Floudas D."/>
            <person name="Copeland A."/>
            <person name="Barry K.W."/>
            <person name="Cichocki N."/>
            <person name="Veneault-Fourrey C."/>
            <person name="LaButti K."/>
            <person name="Lindquist E.A."/>
            <person name="Lipzen A."/>
            <person name="Lundell T."/>
            <person name="Morin E."/>
            <person name="Murat C."/>
            <person name="Sun H."/>
            <person name="Tunlid A."/>
            <person name="Henrissat B."/>
            <person name="Grigoriev I.V."/>
            <person name="Hibbett D.S."/>
            <person name="Martin F."/>
            <person name="Nordberg H.P."/>
            <person name="Cantor M.N."/>
            <person name="Hua S.X."/>
        </authorList>
    </citation>
    <scope>NUCLEOTIDE SEQUENCE [LARGE SCALE GENOMIC DNA]</scope>
    <source>
        <strain evidence="1 2">441</strain>
    </source>
</reference>
<name>A0A0C9XT75_9AGAM</name>
<reference evidence="2" key="2">
    <citation type="submission" date="2015-01" db="EMBL/GenBank/DDBJ databases">
        <title>Evolutionary Origins and Diversification of the Mycorrhizal Mutualists.</title>
        <authorList>
            <consortium name="DOE Joint Genome Institute"/>
            <consortium name="Mycorrhizal Genomics Consortium"/>
            <person name="Kohler A."/>
            <person name="Kuo A."/>
            <person name="Nagy L.G."/>
            <person name="Floudas D."/>
            <person name="Copeland A."/>
            <person name="Barry K.W."/>
            <person name="Cichocki N."/>
            <person name="Veneault-Fourrey C."/>
            <person name="LaButti K."/>
            <person name="Lindquist E.A."/>
            <person name="Lipzen A."/>
            <person name="Lundell T."/>
            <person name="Morin E."/>
            <person name="Murat C."/>
            <person name="Riley R."/>
            <person name="Ohm R."/>
            <person name="Sun H."/>
            <person name="Tunlid A."/>
            <person name="Henrissat B."/>
            <person name="Grigoriev I.V."/>
            <person name="Hibbett D.S."/>
            <person name="Martin F."/>
        </authorList>
    </citation>
    <scope>NUCLEOTIDE SEQUENCE [LARGE SCALE GENOMIC DNA]</scope>
    <source>
        <strain evidence="2">441</strain>
    </source>
</reference>
<dbReference type="AlphaFoldDB" id="A0A0C9XT75"/>
<dbReference type="HOGENOM" id="CLU_2085722_0_0_1"/>
<keyword evidence="2" id="KW-1185">Reference proteome</keyword>
<evidence type="ECO:0000313" key="1">
    <source>
        <dbReference type="EMBL" id="KIK15495.1"/>
    </source>
</evidence>